<dbReference type="PANTHER" id="PTHR13542">
    <property type="entry name" value="LSM12 HOMOLOG"/>
    <property type="match status" value="1"/>
</dbReference>
<organism evidence="2 3">
    <name type="scientific">Brassicogethes aeneus</name>
    <name type="common">Rape pollen beetle</name>
    <name type="synonym">Meligethes aeneus</name>
    <dbReference type="NCBI Taxonomy" id="1431903"/>
    <lineage>
        <taxon>Eukaryota</taxon>
        <taxon>Metazoa</taxon>
        <taxon>Ecdysozoa</taxon>
        <taxon>Arthropoda</taxon>
        <taxon>Hexapoda</taxon>
        <taxon>Insecta</taxon>
        <taxon>Pterygota</taxon>
        <taxon>Neoptera</taxon>
        <taxon>Endopterygota</taxon>
        <taxon>Coleoptera</taxon>
        <taxon>Polyphaga</taxon>
        <taxon>Cucujiformia</taxon>
        <taxon>Nitidulidae</taxon>
        <taxon>Meligethinae</taxon>
        <taxon>Brassicogethes</taxon>
    </lineage>
</organism>
<evidence type="ECO:0000259" key="1">
    <source>
        <dbReference type="PROSITE" id="PS52001"/>
    </source>
</evidence>
<name>A0A9P0FD52_BRAAE</name>
<dbReference type="InterPro" id="IPR019181">
    <property type="entry name" value="LSM12_ABD"/>
</dbReference>
<evidence type="ECO:0000313" key="2">
    <source>
        <dbReference type="EMBL" id="CAH0549382.1"/>
    </source>
</evidence>
<sequence>MAATADFFSLGSVVWCKTCYNVEIEGEVQAFDPQTKMLILKCAATNGDPKLNDVNVINLSWVSELKVLKEVIPSQEIQQSLNFEMLNRRLQKQVLEKRHNLQAISANVSEEGKGLFLAIAKVIDNIRWRNTEIVVFNQDVIISPPYHLENIKGNTNSKEYGFIRKVVERFFSDSQNAICQNNSQ</sequence>
<dbReference type="Proteomes" id="UP001154078">
    <property type="component" value="Chromosome 11"/>
</dbReference>
<dbReference type="InterPro" id="IPR039683">
    <property type="entry name" value="Lsm12-like"/>
</dbReference>
<dbReference type="OrthoDB" id="1057137at2759"/>
<dbReference type="Pfam" id="PF21166">
    <property type="entry name" value="LSM12_LSM"/>
    <property type="match status" value="1"/>
</dbReference>
<gene>
    <name evidence="2" type="ORF">MELIAE_LOCUS2550</name>
</gene>
<dbReference type="InterPro" id="IPR048478">
    <property type="entry name" value="LSM12_LSM"/>
</dbReference>
<accession>A0A9P0FD52</accession>
<dbReference type="SMART" id="SM00995">
    <property type="entry name" value="AD"/>
    <property type="match status" value="1"/>
</dbReference>
<dbReference type="InterPro" id="IPR047574">
    <property type="entry name" value="AD"/>
</dbReference>
<feature type="domain" description="AD" evidence="1">
    <location>
        <begin position="79"/>
        <end position="175"/>
    </location>
</feature>
<reference evidence="2" key="1">
    <citation type="submission" date="2021-12" db="EMBL/GenBank/DDBJ databases">
        <authorList>
            <person name="King R."/>
        </authorList>
    </citation>
    <scope>NUCLEOTIDE SEQUENCE</scope>
</reference>
<dbReference type="Pfam" id="PF09793">
    <property type="entry name" value="AD"/>
    <property type="match status" value="1"/>
</dbReference>
<proteinExistence type="predicted"/>
<protein>
    <recommendedName>
        <fullName evidence="1">AD domain-containing protein</fullName>
    </recommendedName>
</protein>
<dbReference type="PROSITE" id="PS52001">
    <property type="entry name" value="AD"/>
    <property type="match status" value="1"/>
</dbReference>
<evidence type="ECO:0000313" key="3">
    <source>
        <dbReference type="Proteomes" id="UP001154078"/>
    </source>
</evidence>
<dbReference type="EMBL" id="OV121142">
    <property type="protein sequence ID" value="CAH0549382.1"/>
    <property type="molecule type" value="Genomic_DNA"/>
</dbReference>
<keyword evidence="3" id="KW-1185">Reference proteome</keyword>
<dbReference type="AlphaFoldDB" id="A0A9P0FD52"/>